<dbReference type="GO" id="GO:0016567">
    <property type="term" value="P:protein ubiquitination"/>
    <property type="evidence" value="ECO:0007669"/>
    <property type="project" value="TreeGrafter"/>
</dbReference>
<dbReference type="PROSITE" id="PS51015">
    <property type="entry name" value="YDG"/>
    <property type="match status" value="1"/>
</dbReference>
<dbReference type="Proteomes" id="UP000317998">
    <property type="component" value="Unassembled WGS sequence"/>
</dbReference>
<reference evidence="3 4" key="1">
    <citation type="submission" date="2019-06" db="EMBL/GenBank/DDBJ databases">
        <title>Sequencing the genomes of 1000 actinobacteria strains.</title>
        <authorList>
            <person name="Klenk H.-P."/>
        </authorList>
    </citation>
    <scope>NUCLEOTIDE SEQUENCE [LARGE SCALE GENOMIC DNA]</scope>
    <source>
        <strain evidence="3 4">DSM 26477</strain>
    </source>
</reference>
<dbReference type="InterPro" id="IPR003105">
    <property type="entry name" value="SRA_YDG"/>
</dbReference>
<dbReference type="Pfam" id="PF13391">
    <property type="entry name" value="HNH_2"/>
    <property type="match status" value="1"/>
</dbReference>
<name>A0A542YGD1_9MICO</name>
<dbReference type="CDD" id="cd00085">
    <property type="entry name" value="HNHc"/>
    <property type="match status" value="1"/>
</dbReference>
<dbReference type="GO" id="GO:0061630">
    <property type="term" value="F:ubiquitin protein ligase activity"/>
    <property type="evidence" value="ECO:0007669"/>
    <property type="project" value="TreeGrafter"/>
</dbReference>
<organism evidence="3 4">
    <name type="scientific">Homoserinimonas aerilata</name>
    <dbReference type="NCBI Taxonomy" id="1162970"/>
    <lineage>
        <taxon>Bacteria</taxon>
        <taxon>Bacillati</taxon>
        <taxon>Actinomycetota</taxon>
        <taxon>Actinomycetes</taxon>
        <taxon>Micrococcales</taxon>
        <taxon>Microbacteriaceae</taxon>
        <taxon>Homoserinimonas</taxon>
    </lineage>
</organism>
<comment type="caution">
    <text evidence="3">The sequence shown here is derived from an EMBL/GenBank/DDBJ whole genome shotgun (WGS) entry which is preliminary data.</text>
</comment>
<evidence type="ECO:0000313" key="3">
    <source>
        <dbReference type="EMBL" id="TQL47116.1"/>
    </source>
</evidence>
<accession>A0A542YGD1</accession>
<dbReference type="SMART" id="SM00466">
    <property type="entry name" value="SRA"/>
    <property type="match status" value="1"/>
</dbReference>
<dbReference type="EMBL" id="VFOM01000001">
    <property type="protein sequence ID" value="TQL47116.1"/>
    <property type="molecule type" value="Genomic_DNA"/>
</dbReference>
<feature type="domain" description="YDG" evidence="2">
    <location>
        <begin position="6"/>
        <end position="149"/>
    </location>
</feature>
<dbReference type="InterPro" id="IPR045134">
    <property type="entry name" value="UHRF1/2-like"/>
</dbReference>
<sequence length="291" mass="31911">MPRFFGTPDGVHVGQQFIDRKDLHEHGVHRPLQAGISGTGKEGADSIVVSGGYVDDEDHGDFIIYTGHGGNDPKTRRQVADQSPTASGNAGLITSRILGLPVRVIRGAHRGSSFAPPYGYQYAGLYLVSDAWAKVGRDGFRIFLFRLDRLPDQAEIWTRRPATSDPAFGTATISRRIRDTALSREVKQMYNFRCQVCGGTVPAFGERLYAEGAHIRALGRPHLGHDSLDNILSLCPNHHAQLDLGGMVILDDFSAATTSDLVPFADLTFASSHRVTLENARYHRHLWLAVA</sequence>
<dbReference type="OrthoDB" id="4464809at2"/>
<keyword evidence="3" id="KW-0255">Endonuclease</keyword>
<keyword evidence="4" id="KW-1185">Reference proteome</keyword>
<dbReference type="RefSeq" id="WP_141879404.1">
    <property type="nucleotide sequence ID" value="NZ_VFOM01000001.1"/>
</dbReference>
<dbReference type="GO" id="GO:0004519">
    <property type="term" value="F:endonuclease activity"/>
    <property type="evidence" value="ECO:0007669"/>
    <property type="project" value="UniProtKB-KW"/>
</dbReference>
<dbReference type="Gene3D" id="2.30.280.10">
    <property type="entry name" value="SRA-YDG"/>
    <property type="match status" value="1"/>
</dbReference>
<gene>
    <name evidence="3" type="ORF">FB562_0163</name>
</gene>
<dbReference type="InterPro" id="IPR015947">
    <property type="entry name" value="PUA-like_sf"/>
</dbReference>
<proteinExistence type="predicted"/>
<dbReference type="AlphaFoldDB" id="A0A542YGD1"/>
<keyword evidence="3" id="KW-0540">Nuclease</keyword>
<dbReference type="SUPFAM" id="SSF88697">
    <property type="entry name" value="PUA domain-like"/>
    <property type="match status" value="1"/>
</dbReference>
<feature type="region of interest" description="Disordered" evidence="1">
    <location>
        <begin position="67"/>
        <end position="88"/>
    </location>
</feature>
<dbReference type="Pfam" id="PF02182">
    <property type="entry name" value="SAD_SRA"/>
    <property type="match status" value="1"/>
</dbReference>
<evidence type="ECO:0000313" key="4">
    <source>
        <dbReference type="Proteomes" id="UP000317998"/>
    </source>
</evidence>
<dbReference type="GO" id="GO:0044027">
    <property type="term" value="P:negative regulation of gene expression via chromosomal CpG island methylation"/>
    <property type="evidence" value="ECO:0007669"/>
    <property type="project" value="TreeGrafter"/>
</dbReference>
<keyword evidence="3" id="KW-0378">Hydrolase</keyword>
<dbReference type="PANTHER" id="PTHR14140">
    <property type="entry name" value="E3 UBIQUITIN-PROTEIN LIGASE UHRF-RELATED"/>
    <property type="match status" value="1"/>
</dbReference>
<protein>
    <submittedName>
        <fullName evidence="3">Putative restriction endonuclease</fullName>
    </submittedName>
</protein>
<dbReference type="InterPro" id="IPR003615">
    <property type="entry name" value="HNH_nuc"/>
</dbReference>
<dbReference type="InterPro" id="IPR036987">
    <property type="entry name" value="SRA-YDG_sf"/>
</dbReference>
<evidence type="ECO:0000259" key="2">
    <source>
        <dbReference type="PROSITE" id="PS51015"/>
    </source>
</evidence>
<evidence type="ECO:0000256" key="1">
    <source>
        <dbReference type="SAM" id="MobiDB-lite"/>
    </source>
</evidence>
<dbReference type="PANTHER" id="PTHR14140:SF27">
    <property type="entry name" value="OS04G0289800 PROTEIN"/>
    <property type="match status" value="1"/>
</dbReference>